<evidence type="ECO:0000313" key="2">
    <source>
        <dbReference type="Proteomes" id="UP000821865"/>
    </source>
</evidence>
<organism evidence="1 2">
    <name type="scientific">Dermacentor silvarum</name>
    <name type="common">Tick</name>
    <dbReference type="NCBI Taxonomy" id="543639"/>
    <lineage>
        <taxon>Eukaryota</taxon>
        <taxon>Metazoa</taxon>
        <taxon>Ecdysozoa</taxon>
        <taxon>Arthropoda</taxon>
        <taxon>Chelicerata</taxon>
        <taxon>Arachnida</taxon>
        <taxon>Acari</taxon>
        <taxon>Parasitiformes</taxon>
        <taxon>Ixodida</taxon>
        <taxon>Ixodoidea</taxon>
        <taxon>Ixodidae</taxon>
        <taxon>Rhipicephalinae</taxon>
        <taxon>Dermacentor</taxon>
    </lineage>
</organism>
<accession>A0ACB8DCY8</accession>
<dbReference type="Proteomes" id="UP000821865">
    <property type="component" value="Chromosome 2"/>
</dbReference>
<name>A0ACB8DCY8_DERSI</name>
<sequence length="178" mass="19970">MSLDEAIRKEEIVDDNDMITICPNSTQNILVISTPDETTATKIANIKVLTINGKRHEANAYVSASEQMARTSTRRVPKTGDQIVPDLRIEEPKQRARVHAQVPNMRRGAPHGRPNVQGKIQVTAHSEAEKVVDEKQSRKGTHIGRMKDDPSADRITIGVQYSWREKAKVARDPDTSRR</sequence>
<keyword evidence="2" id="KW-1185">Reference proteome</keyword>
<comment type="caution">
    <text evidence="1">The sequence shown here is derived from an EMBL/GenBank/DDBJ whole genome shotgun (WGS) entry which is preliminary data.</text>
</comment>
<evidence type="ECO:0000313" key="1">
    <source>
        <dbReference type="EMBL" id="KAH7965746.1"/>
    </source>
</evidence>
<gene>
    <name evidence="1" type="ORF">HPB49_010357</name>
</gene>
<reference evidence="1" key="1">
    <citation type="submission" date="2020-05" db="EMBL/GenBank/DDBJ databases">
        <title>Large-scale comparative analyses of tick genomes elucidate their genetic diversity and vector capacities.</title>
        <authorList>
            <person name="Jia N."/>
            <person name="Wang J."/>
            <person name="Shi W."/>
            <person name="Du L."/>
            <person name="Sun Y."/>
            <person name="Zhan W."/>
            <person name="Jiang J."/>
            <person name="Wang Q."/>
            <person name="Zhang B."/>
            <person name="Ji P."/>
            <person name="Sakyi L.B."/>
            <person name="Cui X."/>
            <person name="Yuan T."/>
            <person name="Jiang B."/>
            <person name="Yang W."/>
            <person name="Lam T.T.-Y."/>
            <person name="Chang Q."/>
            <person name="Ding S."/>
            <person name="Wang X."/>
            <person name="Zhu J."/>
            <person name="Ruan X."/>
            <person name="Zhao L."/>
            <person name="Wei J."/>
            <person name="Que T."/>
            <person name="Du C."/>
            <person name="Cheng J."/>
            <person name="Dai P."/>
            <person name="Han X."/>
            <person name="Huang E."/>
            <person name="Gao Y."/>
            <person name="Liu J."/>
            <person name="Shao H."/>
            <person name="Ye R."/>
            <person name="Li L."/>
            <person name="Wei W."/>
            <person name="Wang X."/>
            <person name="Wang C."/>
            <person name="Yang T."/>
            <person name="Huo Q."/>
            <person name="Li W."/>
            <person name="Guo W."/>
            <person name="Chen H."/>
            <person name="Zhou L."/>
            <person name="Ni X."/>
            <person name="Tian J."/>
            <person name="Zhou Y."/>
            <person name="Sheng Y."/>
            <person name="Liu T."/>
            <person name="Pan Y."/>
            <person name="Xia L."/>
            <person name="Li J."/>
            <person name="Zhao F."/>
            <person name="Cao W."/>
        </authorList>
    </citation>
    <scope>NUCLEOTIDE SEQUENCE</scope>
    <source>
        <strain evidence="1">Dsil-2018</strain>
    </source>
</reference>
<protein>
    <submittedName>
        <fullName evidence="1">Uncharacterized protein</fullName>
    </submittedName>
</protein>
<dbReference type="EMBL" id="CM023471">
    <property type="protein sequence ID" value="KAH7965746.1"/>
    <property type="molecule type" value="Genomic_DNA"/>
</dbReference>
<proteinExistence type="predicted"/>